<feature type="domain" description="NlpC/P60" evidence="8">
    <location>
        <begin position="244"/>
        <end position="359"/>
    </location>
</feature>
<evidence type="ECO:0000313" key="10">
    <source>
        <dbReference type="Proteomes" id="UP000193090"/>
    </source>
</evidence>
<dbReference type="STRING" id="1798.AWC30_11205"/>
<dbReference type="EMBL" id="LQPZ01000028">
    <property type="protein sequence ID" value="ORX03472.1"/>
    <property type="molecule type" value="Genomic_DNA"/>
</dbReference>
<name>A0A1X2EJ69_9MYCO</name>
<comment type="caution">
    <text evidence="9">The sequence shown here is derived from an EMBL/GenBank/DDBJ whole genome shotgun (WGS) entry which is preliminary data.</text>
</comment>
<accession>A0A1X2EJ69</accession>
<organism evidence="9 10">
    <name type="scientific">Mycolicibacillus trivialis</name>
    <dbReference type="NCBI Taxonomy" id="1798"/>
    <lineage>
        <taxon>Bacteria</taxon>
        <taxon>Bacillati</taxon>
        <taxon>Actinomycetota</taxon>
        <taxon>Actinomycetes</taxon>
        <taxon>Mycobacteriales</taxon>
        <taxon>Mycobacteriaceae</taxon>
        <taxon>Mycolicibacillus</taxon>
    </lineage>
</organism>
<dbReference type="GO" id="GO:0008234">
    <property type="term" value="F:cysteine-type peptidase activity"/>
    <property type="evidence" value="ECO:0007669"/>
    <property type="project" value="UniProtKB-KW"/>
</dbReference>
<sequence length="359" mass="37083">MHRTLRAARRPVVAAVVGLTVAAGALSATGYADPADDALTRLNELSRQAEQTTEAMHAAQLDLDEKLAAQQAAEEQHDRDQAAVDAARERLGSYQKSVDGFAATMYMGGRTDGFDAIMTATSPQAVIDKLSVQQVMGTEMSTQMSQYRTAGREAAAAEQTSAKSAADAKTAAEQAAEVRTGLVNKQRELQTQIAIVKAQYQALTPVQRTALADVGPPPEALPAPPEAAPGGPPEALPPNLGGGSGAGATAVQAALSRVGSPYSWGGSGPGAFDCSGLVMWAFQQAGISLPHSSYAMAAGGQPVSLSELQPGDVLSFYSDASHVGLYIGDGMIVHASTYGVPVAVVPMTASGPIYNARRY</sequence>
<dbReference type="Gene3D" id="3.90.1720.10">
    <property type="entry name" value="endopeptidase domain like (from Nostoc punctiforme)"/>
    <property type="match status" value="1"/>
</dbReference>
<dbReference type="Pfam" id="PF00877">
    <property type="entry name" value="NLPC_P60"/>
    <property type="match status" value="1"/>
</dbReference>
<evidence type="ECO:0000259" key="8">
    <source>
        <dbReference type="PROSITE" id="PS51935"/>
    </source>
</evidence>
<keyword evidence="3" id="KW-0378">Hydrolase</keyword>
<protein>
    <submittedName>
        <fullName evidence="9">Endopeptidase</fullName>
    </submittedName>
</protein>
<dbReference type="GO" id="GO:0006508">
    <property type="term" value="P:proteolysis"/>
    <property type="evidence" value="ECO:0007669"/>
    <property type="project" value="UniProtKB-KW"/>
</dbReference>
<evidence type="ECO:0000256" key="2">
    <source>
        <dbReference type="ARBA" id="ARBA00022670"/>
    </source>
</evidence>
<evidence type="ECO:0000256" key="1">
    <source>
        <dbReference type="ARBA" id="ARBA00007074"/>
    </source>
</evidence>
<evidence type="ECO:0000256" key="5">
    <source>
        <dbReference type="SAM" id="Coils"/>
    </source>
</evidence>
<dbReference type="OrthoDB" id="5177647at2"/>
<dbReference type="AlphaFoldDB" id="A0A1X2EJ69"/>
<dbReference type="Proteomes" id="UP000193090">
    <property type="component" value="Unassembled WGS sequence"/>
</dbReference>
<feature type="region of interest" description="Disordered" evidence="6">
    <location>
        <begin position="212"/>
        <end position="247"/>
    </location>
</feature>
<keyword evidence="10" id="KW-1185">Reference proteome</keyword>
<feature type="coiled-coil region" evidence="5">
    <location>
        <begin position="35"/>
        <end position="90"/>
    </location>
</feature>
<dbReference type="PROSITE" id="PS51935">
    <property type="entry name" value="NLPC_P60"/>
    <property type="match status" value="1"/>
</dbReference>
<dbReference type="InterPro" id="IPR000064">
    <property type="entry name" value="NLP_P60_dom"/>
</dbReference>
<evidence type="ECO:0000256" key="7">
    <source>
        <dbReference type="SAM" id="SignalP"/>
    </source>
</evidence>
<evidence type="ECO:0000313" key="9">
    <source>
        <dbReference type="EMBL" id="ORX03472.1"/>
    </source>
</evidence>
<comment type="similarity">
    <text evidence="1">Belongs to the peptidase C40 family.</text>
</comment>
<dbReference type="SUPFAM" id="SSF54001">
    <property type="entry name" value="Cysteine proteinases"/>
    <property type="match status" value="1"/>
</dbReference>
<keyword evidence="4" id="KW-0788">Thiol protease</keyword>
<dbReference type="NCBIfam" id="NF038345">
    <property type="entry name" value="wall_hydro_RipC"/>
    <property type="match status" value="1"/>
</dbReference>
<keyword evidence="2" id="KW-0645">Protease</keyword>
<gene>
    <name evidence="9" type="ORF">AWC30_11205</name>
</gene>
<reference evidence="9 10" key="1">
    <citation type="submission" date="2016-01" db="EMBL/GenBank/DDBJ databases">
        <title>The new phylogeny of the genus Mycobacterium.</title>
        <authorList>
            <person name="Tarcisio F."/>
            <person name="Conor M."/>
            <person name="Antonella G."/>
            <person name="Elisabetta G."/>
            <person name="Giulia F.S."/>
            <person name="Sara T."/>
            <person name="Anna F."/>
            <person name="Clotilde B."/>
            <person name="Roberto B."/>
            <person name="Veronica D.S."/>
            <person name="Fabio R."/>
            <person name="Monica P."/>
            <person name="Olivier J."/>
            <person name="Enrico T."/>
            <person name="Nicola S."/>
        </authorList>
    </citation>
    <scope>NUCLEOTIDE SEQUENCE [LARGE SCALE GENOMIC DNA]</scope>
    <source>
        <strain evidence="9 10">DSM 44153</strain>
    </source>
</reference>
<feature type="compositionally biased region" description="Pro residues" evidence="6">
    <location>
        <begin position="215"/>
        <end position="236"/>
    </location>
</feature>
<dbReference type="PANTHER" id="PTHR47359:SF3">
    <property type="entry name" value="NLP_P60 DOMAIN-CONTAINING PROTEIN-RELATED"/>
    <property type="match status" value="1"/>
</dbReference>
<dbReference type="InterPro" id="IPR051794">
    <property type="entry name" value="PG_Endopeptidase_C40"/>
</dbReference>
<feature type="chain" id="PRO_5039076654" evidence="7">
    <location>
        <begin position="28"/>
        <end position="359"/>
    </location>
</feature>
<keyword evidence="5" id="KW-0175">Coiled coil</keyword>
<feature type="signal peptide" evidence="7">
    <location>
        <begin position="1"/>
        <end position="27"/>
    </location>
</feature>
<evidence type="ECO:0000256" key="6">
    <source>
        <dbReference type="SAM" id="MobiDB-lite"/>
    </source>
</evidence>
<dbReference type="InterPro" id="IPR038765">
    <property type="entry name" value="Papain-like_cys_pep_sf"/>
</dbReference>
<dbReference type="PANTHER" id="PTHR47359">
    <property type="entry name" value="PEPTIDOGLYCAN DL-ENDOPEPTIDASE CWLO"/>
    <property type="match status" value="1"/>
</dbReference>
<evidence type="ECO:0000256" key="3">
    <source>
        <dbReference type="ARBA" id="ARBA00022801"/>
    </source>
</evidence>
<dbReference type="Gene3D" id="6.10.250.3150">
    <property type="match status" value="1"/>
</dbReference>
<proteinExistence type="inferred from homology"/>
<evidence type="ECO:0000256" key="4">
    <source>
        <dbReference type="ARBA" id="ARBA00022807"/>
    </source>
</evidence>
<keyword evidence="7" id="KW-0732">Signal</keyword>